<evidence type="ECO:0000256" key="1">
    <source>
        <dbReference type="SAM" id="MobiDB-lite"/>
    </source>
</evidence>
<feature type="region of interest" description="Disordered" evidence="1">
    <location>
        <begin position="159"/>
        <end position="194"/>
    </location>
</feature>
<protein>
    <submittedName>
        <fullName evidence="3">Uncharacterized protein</fullName>
    </submittedName>
</protein>
<proteinExistence type="predicted"/>
<gene>
    <name evidence="3" type="ORF">GCM10009765_19060</name>
</gene>
<accession>A0ABN2GE08</accession>
<feature type="transmembrane region" description="Helical" evidence="2">
    <location>
        <begin position="71"/>
        <end position="96"/>
    </location>
</feature>
<reference evidence="3 4" key="1">
    <citation type="journal article" date="2019" name="Int. J. Syst. Evol. Microbiol.">
        <title>The Global Catalogue of Microorganisms (GCM) 10K type strain sequencing project: providing services to taxonomists for standard genome sequencing and annotation.</title>
        <authorList>
            <consortium name="The Broad Institute Genomics Platform"/>
            <consortium name="The Broad Institute Genome Sequencing Center for Infectious Disease"/>
            <person name="Wu L."/>
            <person name="Ma J."/>
        </authorList>
    </citation>
    <scope>NUCLEOTIDE SEQUENCE [LARGE SCALE GENOMIC DNA]</scope>
    <source>
        <strain evidence="3 4">JCM 14718</strain>
    </source>
</reference>
<feature type="compositionally biased region" description="Polar residues" evidence="1">
    <location>
        <begin position="184"/>
        <end position="194"/>
    </location>
</feature>
<keyword evidence="4" id="KW-1185">Reference proteome</keyword>
<name>A0ABN2GE08_9ACTN</name>
<sequence length="194" mass="19692">MRHILGLVLGILLAPLMLIGVGWSVKQTYSAYAQFAITPSRLVLPLLVLAACGVVYAMLIATRMSPLASFIVGLPFLVLTVLALIPSALVSVLGVYQPIGDGLSILVVSGGAMIVGLVGVMPIVVPSQWARWRARPAAVGGFGGPGGYGGYGGQPAPFGGGPAGSPLVGAGTNDPPTAGYAGENTLNWPQNPPH</sequence>
<comment type="caution">
    <text evidence="3">The sequence shown here is derived from an EMBL/GenBank/DDBJ whole genome shotgun (WGS) entry which is preliminary data.</text>
</comment>
<keyword evidence="2" id="KW-1133">Transmembrane helix</keyword>
<feature type="transmembrane region" description="Helical" evidence="2">
    <location>
        <begin position="40"/>
        <end position="59"/>
    </location>
</feature>
<keyword evidence="2" id="KW-0472">Membrane</keyword>
<dbReference type="EMBL" id="BAAANY010000007">
    <property type="protein sequence ID" value="GAA1669759.1"/>
    <property type="molecule type" value="Genomic_DNA"/>
</dbReference>
<dbReference type="Proteomes" id="UP001500618">
    <property type="component" value="Unassembled WGS sequence"/>
</dbReference>
<evidence type="ECO:0000313" key="3">
    <source>
        <dbReference type="EMBL" id="GAA1669759.1"/>
    </source>
</evidence>
<evidence type="ECO:0000313" key="4">
    <source>
        <dbReference type="Proteomes" id="UP001500618"/>
    </source>
</evidence>
<evidence type="ECO:0000256" key="2">
    <source>
        <dbReference type="SAM" id="Phobius"/>
    </source>
</evidence>
<dbReference type="RefSeq" id="WP_344309022.1">
    <property type="nucleotide sequence ID" value="NZ_BAAANY010000007.1"/>
</dbReference>
<organism evidence="3 4">
    <name type="scientific">Fodinicola feengrottensis</name>
    <dbReference type="NCBI Taxonomy" id="435914"/>
    <lineage>
        <taxon>Bacteria</taxon>
        <taxon>Bacillati</taxon>
        <taxon>Actinomycetota</taxon>
        <taxon>Actinomycetes</taxon>
        <taxon>Mycobacteriales</taxon>
        <taxon>Fodinicola</taxon>
    </lineage>
</organism>
<feature type="transmembrane region" description="Helical" evidence="2">
    <location>
        <begin position="102"/>
        <end position="125"/>
    </location>
</feature>
<keyword evidence="2" id="KW-0812">Transmembrane</keyword>